<comment type="caution">
    <text evidence="2">The sequence shown here is derived from an EMBL/GenBank/DDBJ whole genome shotgun (WGS) entry which is preliminary data.</text>
</comment>
<accession>A0A841R940</accession>
<protein>
    <submittedName>
        <fullName evidence="2">Uncharacterized protein</fullName>
    </submittedName>
</protein>
<reference evidence="2 3" key="1">
    <citation type="submission" date="2020-08" db="EMBL/GenBank/DDBJ databases">
        <title>Genomic Encyclopedia of Type Strains, Phase IV (KMG-IV): sequencing the most valuable type-strain genomes for metagenomic binning, comparative biology and taxonomic classification.</title>
        <authorList>
            <person name="Goeker M."/>
        </authorList>
    </citation>
    <scope>NUCLEOTIDE SEQUENCE [LARGE SCALE GENOMIC DNA]</scope>
    <source>
        <strain evidence="2 3">DSM 2461</strain>
    </source>
</reference>
<organism evidence="2 3">
    <name type="scientific">Spirochaeta isovalerica</name>
    <dbReference type="NCBI Taxonomy" id="150"/>
    <lineage>
        <taxon>Bacteria</taxon>
        <taxon>Pseudomonadati</taxon>
        <taxon>Spirochaetota</taxon>
        <taxon>Spirochaetia</taxon>
        <taxon>Spirochaetales</taxon>
        <taxon>Spirochaetaceae</taxon>
        <taxon>Spirochaeta</taxon>
    </lineage>
</organism>
<feature type="chain" id="PRO_5032736676" evidence="1">
    <location>
        <begin position="21"/>
        <end position="199"/>
    </location>
</feature>
<gene>
    <name evidence="2" type="ORF">HNR50_001127</name>
</gene>
<keyword evidence="1" id="KW-0732">Signal</keyword>
<name>A0A841R940_9SPIO</name>
<evidence type="ECO:0000313" key="2">
    <source>
        <dbReference type="EMBL" id="MBB6479469.1"/>
    </source>
</evidence>
<dbReference type="Proteomes" id="UP000587760">
    <property type="component" value="Unassembled WGS sequence"/>
</dbReference>
<evidence type="ECO:0000256" key="1">
    <source>
        <dbReference type="SAM" id="SignalP"/>
    </source>
</evidence>
<evidence type="ECO:0000313" key="3">
    <source>
        <dbReference type="Proteomes" id="UP000587760"/>
    </source>
</evidence>
<dbReference type="EMBL" id="JACHGJ010000002">
    <property type="protein sequence ID" value="MBB6479469.1"/>
    <property type="molecule type" value="Genomic_DNA"/>
</dbReference>
<feature type="signal peptide" evidence="1">
    <location>
        <begin position="1"/>
        <end position="20"/>
    </location>
</feature>
<proteinExistence type="predicted"/>
<dbReference type="RefSeq" id="WP_184744728.1">
    <property type="nucleotide sequence ID" value="NZ_JACHGJ010000002.1"/>
</dbReference>
<dbReference type="AlphaFoldDB" id="A0A841R940"/>
<keyword evidence="3" id="KW-1185">Reference proteome</keyword>
<sequence length="199" mass="23559">MRYMPLVFLLLLPVSLFAYTEPYTEYTENHFYITTGEIDFDLDVWEVGTVLLKYNDYSKWAFVGMQGVDKESEGLIAYFTDVRYSAQENLFYVTFDLNLIWPFGKKGSVIRFRPVQSFDDEGRLRSISLNPMLGNKMVHSAIMLFELRETPSGSSLRYESRIRLAPFLDFFFSLRSYKKNFEWYVFKMTRNLTEYLNGL</sequence>